<dbReference type="InterPro" id="IPR028995">
    <property type="entry name" value="Glyco_hydro_57/38_cen_sf"/>
</dbReference>
<evidence type="ECO:0000256" key="9">
    <source>
        <dbReference type="ARBA" id="ARBA00083602"/>
    </source>
</evidence>
<evidence type="ECO:0000256" key="6">
    <source>
        <dbReference type="ARBA" id="ARBA00023295"/>
    </source>
</evidence>
<dbReference type="InterPro" id="IPR011330">
    <property type="entry name" value="Glyco_hydro/deAcase_b/a-brl"/>
</dbReference>
<comment type="catalytic activity">
    <reaction evidence="10">
        <text>N(4)-{beta-D-GlcNAc-(1-&gt;2)-alpha-D-Man-(1-&gt;3)-[alpha-D-Man-(1-&gt;3)-[alpha-D-Man-(1-&gt;6)]-alpha-D-Man-(1-&gt;6)]-beta-D-Man-(1-&gt;4)-beta-D-GlcNAc-(1-&gt;4)-beta-D-GlcNAc}-L-asparaginyl-[protein] + 2 H2O = 2 alpha-D-mannopyranose + an N(4)-{beta-D-GlcNAc-(1-&gt;2)-alpha-D-Man-(1-&gt;3)-[alpha-D-Man-(1-&gt;6)]-beta-D-Man-(1-&gt;4)-beta-D-GlcNAc-(1-&gt;4)-beta-D-GlcNAc}-L-asparaginyl-[protein]</text>
        <dbReference type="Rhea" id="RHEA:56052"/>
        <dbReference type="Rhea" id="RHEA-COMP:14368"/>
        <dbReference type="Rhea" id="RHEA-COMP:14369"/>
        <dbReference type="ChEBI" id="CHEBI:15377"/>
        <dbReference type="ChEBI" id="CHEBI:28729"/>
        <dbReference type="ChEBI" id="CHEBI:60615"/>
        <dbReference type="ChEBI" id="CHEBI:60625"/>
        <dbReference type="EC" id="3.2.1.114"/>
    </reaction>
</comment>
<comment type="function">
    <text evidence="7">Catalyzes the first committed step in the biosynthesis of complex N-glycans. It controls conversion of high mannose to complex N-glycans; the final hydrolytic step in the N-glycan maturation pathway.</text>
</comment>
<evidence type="ECO:0000313" key="13">
    <source>
        <dbReference type="Proteomes" id="UP001201812"/>
    </source>
</evidence>
<keyword evidence="4" id="KW-0378">Hydrolase</keyword>
<dbReference type="GO" id="GO:0004572">
    <property type="term" value="F:mannosyl-oligosaccharide 1,3-1,6-alpha-mannosidase activity"/>
    <property type="evidence" value="ECO:0007669"/>
    <property type="project" value="UniProtKB-EC"/>
</dbReference>
<dbReference type="Gene3D" id="1.20.1270.50">
    <property type="entry name" value="Glycoside hydrolase family 38, central domain"/>
    <property type="match status" value="1"/>
</dbReference>
<dbReference type="EC" id="3.2.1.114" evidence="8"/>
<dbReference type="SUPFAM" id="SSF88713">
    <property type="entry name" value="Glycoside hydrolase/deacetylase"/>
    <property type="match status" value="1"/>
</dbReference>
<protein>
    <recommendedName>
        <fullName evidence="8">mannosyl-oligosaccharide 1,3-1,6-alpha-mannosidase</fullName>
        <ecNumber evidence="8">3.2.1.114</ecNumber>
    </recommendedName>
    <alternativeName>
        <fullName evidence="9">Mannosyl-oligosaccharide 1,3-1,6-alpha-mannosidase</fullName>
    </alternativeName>
</protein>
<evidence type="ECO:0000256" key="7">
    <source>
        <dbReference type="ARBA" id="ARBA00059516"/>
    </source>
</evidence>
<evidence type="ECO:0000256" key="3">
    <source>
        <dbReference type="ARBA" id="ARBA00022723"/>
    </source>
</evidence>
<keyword evidence="5" id="KW-0862">Zinc</keyword>
<dbReference type="Pfam" id="PF01074">
    <property type="entry name" value="Glyco_hydro_38N"/>
    <property type="match status" value="1"/>
</dbReference>
<dbReference type="FunFam" id="3.20.110.10:FF:000016">
    <property type="entry name" value="Alpha-mannosidase"/>
    <property type="match status" value="1"/>
</dbReference>
<gene>
    <name evidence="12" type="ORF">DdX_20883</name>
</gene>
<evidence type="ECO:0000256" key="10">
    <source>
        <dbReference type="ARBA" id="ARBA00093232"/>
    </source>
</evidence>
<dbReference type="InterPro" id="IPR050843">
    <property type="entry name" value="Glycosyl_Hydrlase_38"/>
</dbReference>
<evidence type="ECO:0000259" key="11">
    <source>
        <dbReference type="SMART" id="SM00872"/>
    </source>
</evidence>
<evidence type="ECO:0000256" key="1">
    <source>
        <dbReference type="ARBA" id="ARBA00001947"/>
    </source>
</evidence>
<evidence type="ECO:0000256" key="5">
    <source>
        <dbReference type="ARBA" id="ARBA00022833"/>
    </source>
</evidence>
<dbReference type="PANTHER" id="PTHR11607">
    <property type="entry name" value="ALPHA-MANNOSIDASE"/>
    <property type="match status" value="1"/>
</dbReference>
<comment type="similarity">
    <text evidence="2">Belongs to the glycosyl hydrolase 38 family.</text>
</comment>
<dbReference type="InterPro" id="IPR027291">
    <property type="entry name" value="Glyco_hydro_38_N_sf"/>
</dbReference>
<keyword evidence="3" id="KW-0479">Metal-binding</keyword>
<dbReference type="InterPro" id="IPR013780">
    <property type="entry name" value="Glyco_hydro_b"/>
</dbReference>
<keyword evidence="13" id="KW-1185">Reference proteome</keyword>
<name>A0AAD4MI23_9BILA</name>
<dbReference type="AlphaFoldDB" id="A0AAD4MI23"/>
<dbReference type="InterPro" id="IPR037094">
    <property type="entry name" value="Glyco_hydro_38_cen_sf"/>
</dbReference>
<dbReference type="Proteomes" id="UP001201812">
    <property type="component" value="Unassembled WGS sequence"/>
</dbReference>
<dbReference type="GO" id="GO:0000139">
    <property type="term" value="C:Golgi membrane"/>
    <property type="evidence" value="ECO:0007669"/>
    <property type="project" value="TreeGrafter"/>
</dbReference>
<proteinExistence type="inferred from homology"/>
<dbReference type="InterPro" id="IPR015341">
    <property type="entry name" value="Glyco_hydro_38_cen"/>
</dbReference>
<reference evidence="12" key="1">
    <citation type="submission" date="2022-01" db="EMBL/GenBank/DDBJ databases">
        <title>Genome Sequence Resource for Two Populations of Ditylenchus destructor, the Migratory Endoparasitic Phytonematode.</title>
        <authorList>
            <person name="Zhang H."/>
            <person name="Lin R."/>
            <person name="Xie B."/>
        </authorList>
    </citation>
    <scope>NUCLEOTIDE SEQUENCE</scope>
    <source>
        <strain evidence="12">BazhouSP</strain>
    </source>
</reference>
<evidence type="ECO:0000256" key="2">
    <source>
        <dbReference type="ARBA" id="ARBA00009792"/>
    </source>
</evidence>
<dbReference type="SUPFAM" id="SSF88688">
    <property type="entry name" value="Families 57/38 glycoside transferase middle domain"/>
    <property type="match status" value="1"/>
</dbReference>
<dbReference type="Gene3D" id="2.60.40.1180">
    <property type="entry name" value="Golgi alpha-mannosidase II"/>
    <property type="match status" value="1"/>
</dbReference>
<dbReference type="GO" id="GO:0006013">
    <property type="term" value="P:mannose metabolic process"/>
    <property type="evidence" value="ECO:0007669"/>
    <property type="project" value="InterPro"/>
</dbReference>
<dbReference type="FunFam" id="1.20.1270.50:FF:000001">
    <property type="entry name" value="Alpha-mannosidase"/>
    <property type="match status" value="1"/>
</dbReference>
<dbReference type="InterPro" id="IPR000602">
    <property type="entry name" value="Glyco_hydro_38_N"/>
</dbReference>
<dbReference type="GO" id="GO:0046872">
    <property type="term" value="F:metal ion binding"/>
    <property type="evidence" value="ECO:0007669"/>
    <property type="project" value="UniProtKB-KW"/>
</dbReference>
<organism evidence="12 13">
    <name type="scientific">Ditylenchus destructor</name>
    <dbReference type="NCBI Taxonomy" id="166010"/>
    <lineage>
        <taxon>Eukaryota</taxon>
        <taxon>Metazoa</taxon>
        <taxon>Ecdysozoa</taxon>
        <taxon>Nematoda</taxon>
        <taxon>Chromadorea</taxon>
        <taxon>Rhabditida</taxon>
        <taxon>Tylenchina</taxon>
        <taxon>Tylenchomorpha</taxon>
        <taxon>Sphaerularioidea</taxon>
        <taxon>Anguinidae</taxon>
        <taxon>Anguininae</taxon>
        <taxon>Ditylenchus</taxon>
    </lineage>
</organism>
<dbReference type="EMBL" id="JAKKPZ010000687">
    <property type="protein sequence ID" value="KAI1693023.1"/>
    <property type="molecule type" value="Genomic_DNA"/>
</dbReference>
<accession>A0AAD4MI23</accession>
<sequence length="404" mass="46864">MVIRRVHYSVKKHLAKAKQLEFKWRQLFSGESTGTDIMTHMMPFFSYDVPHTCGPDPSVCCQFDFRRLTAFSCPWNKPPVRIDSDNVAQRAAMLADQYRKTAQLYKMNTVLIPLGDDFRYDTDTEWLDQYQNYKKLIEYMNAQEEWNIHARFGTLNDYFSVLERRLEEDTNDHLPTLSGDFFTYADRDDHYWSGYFTSRPFYKHMDRTLQHYLRSADILFTLASAHSSIKASTEKFSTASQMYDHLVEARRALSLFQHHDGVTGTAKRHVYLDYGDKMLTAIKTCKSIIAKATEYFMKIPPSREEGLKIDEFHYIDHLPDKIVTEDGNSIVVFNSLAYPREEVTCIHVNSWKSRISRAGGEDHKDDVPQQIGPVFHTTPGGSLSIYKDKFEASFITVNNETILG</sequence>
<dbReference type="Pfam" id="PF09261">
    <property type="entry name" value="Alpha-mann_mid"/>
    <property type="match status" value="1"/>
</dbReference>
<keyword evidence="6" id="KW-0326">Glycosidase</keyword>
<dbReference type="GO" id="GO:0006491">
    <property type="term" value="P:N-glycan processing"/>
    <property type="evidence" value="ECO:0007669"/>
    <property type="project" value="TreeGrafter"/>
</dbReference>
<evidence type="ECO:0000256" key="4">
    <source>
        <dbReference type="ARBA" id="ARBA00022801"/>
    </source>
</evidence>
<evidence type="ECO:0000313" key="12">
    <source>
        <dbReference type="EMBL" id="KAI1693023.1"/>
    </source>
</evidence>
<comment type="cofactor">
    <cofactor evidence="1">
        <name>Zn(2+)</name>
        <dbReference type="ChEBI" id="CHEBI:29105"/>
    </cofactor>
</comment>
<dbReference type="Gene3D" id="3.20.110.10">
    <property type="entry name" value="Glycoside hydrolase 38, N terminal domain"/>
    <property type="match status" value="1"/>
</dbReference>
<feature type="domain" description="Glycoside hydrolase family 38 central" evidence="11">
    <location>
        <begin position="190"/>
        <end position="278"/>
    </location>
</feature>
<comment type="caution">
    <text evidence="12">The sequence shown here is derived from an EMBL/GenBank/DDBJ whole genome shotgun (WGS) entry which is preliminary data.</text>
</comment>
<dbReference type="PANTHER" id="PTHR11607:SF3">
    <property type="entry name" value="LYSOSOMAL ALPHA-MANNOSIDASE"/>
    <property type="match status" value="1"/>
</dbReference>
<dbReference type="SMART" id="SM00872">
    <property type="entry name" value="Alpha-mann_mid"/>
    <property type="match status" value="1"/>
</dbReference>
<evidence type="ECO:0000256" key="8">
    <source>
        <dbReference type="ARBA" id="ARBA00066412"/>
    </source>
</evidence>